<sequence>PGIEILIPKSRRRPWDAPEGYICLYEDFFSDCGLWFPLPQFLASYCARREIAFSQLTVASVRNAVGLAILAAAAGVVVDLDLFEEFTKYLFGKENPGMCCASSRPGFRIVDGATSKVRRWRKYYFFVKVTELSVEDLSLPYARTWNLDRGKFGPTAEDTEDFRARVAAVKARRTLWWPDILNHFNTCSQSCLRMGDCEIPDYADQFDGDGTQ</sequence>
<gene>
    <name evidence="1" type="ORF">CARUB_v100036992mg</name>
</gene>
<reference evidence="2" key="1">
    <citation type="journal article" date="2013" name="Nat. Genet.">
        <title>The Capsella rubella genome and the genomic consequences of rapid mating system evolution.</title>
        <authorList>
            <person name="Slotte T."/>
            <person name="Hazzouri K.M."/>
            <person name="Agren J.A."/>
            <person name="Koenig D."/>
            <person name="Maumus F."/>
            <person name="Guo Y.L."/>
            <person name="Steige K."/>
            <person name="Platts A.E."/>
            <person name="Escobar J.S."/>
            <person name="Newman L.K."/>
            <person name="Wang W."/>
            <person name="Mandakova T."/>
            <person name="Vello E."/>
            <person name="Smith L.M."/>
            <person name="Henz S.R."/>
            <person name="Steffen J."/>
            <person name="Takuno S."/>
            <person name="Brandvain Y."/>
            <person name="Coop G."/>
            <person name="Andolfatto P."/>
            <person name="Hu T.T."/>
            <person name="Blanchette M."/>
            <person name="Clark R.M."/>
            <person name="Quesneville H."/>
            <person name="Nordborg M."/>
            <person name="Gaut B.S."/>
            <person name="Lysak M.A."/>
            <person name="Jenkins J."/>
            <person name="Grimwood J."/>
            <person name="Chapman J."/>
            <person name="Prochnik S."/>
            <person name="Shu S."/>
            <person name="Rokhsar D."/>
            <person name="Schmutz J."/>
            <person name="Weigel D."/>
            <person name="Wright S.I."/>
        </authorList>
    </citation>
    <scope>NUCLEOTIDE SEQUENCE [LARGE SCALE GENOMIC DNA]</scope>
    <source>
        <strain evidence="2">cv. Monte Gargano</strain>
    </source>
</reference>
<proteinExistence type="predicted"/>
<dbReference type="PANTHER" id="PTHR31099">
    <property type="entry name" value="OS06G0165300 PROTEIN"/>
    <property type="match status" value="1"/>
</dbReference>
<accession>R0FMB9</accession>
<feature type="non-terminal residue" evidence="1">
    <location>
        <position position="212"/>
    </location>
</feature>
<dbReference type="AlphaFoldDB" id="R0FMB9"/>
<name>R0FMB9_9BRAS</name>
<protein>
    <submittedName>
        <fullName evidence="1">Uncharacterized protein</fullName>
    </submittedName>
</protein>
<keyword evidence="2" id="KW-1185">Reference proteome</keyword>
<organism evidence="1 2">
    <name type="scientific">Capsella rubella</name>
    <dbReference type="NCBI Taxonomy" id="81985"/>
    <lineage>
        <taxon>Eukaryota</taxon>
        <taxon>Viridiplantae</taxon>
        <taxon>Streptophyta</taxon>
        <taxon>Embryophyta</taxon>
        <taxon>Tracheophyta</taxon>
        <taxon>Spermatophyta</taxon>
        <taxon>Magnoliopsida</taxon>
        <taxon>eudicotyledons</taxon>
        <taxon>Gunneridae</taxon>
        <taxon>Pentapetalae</taxon>
        <taxon>rosids</taxon>
        <taxon>malvids</taxon>
        <taxon>Brassicales</taxon>
        <taxon>Brassicaceae</taxon>
        <taxon>Camelineae</taxon>
        <taxon>Capsella</taxon>
    </lineage>
</organism>
<dbReference type="Proteomes" id="UP000029121">
    <property type="component" value="Unassembled WGS sequence"/>
</dbReference>
<dbReference type="EMBL" id="KB870810">
    <property type="protein sequence ID" value="EOA23141.1"/>
    <property type="molecule type" value="Genomic_DNA"/>
</dbReference>
<evidence type="ECO:0000313" key="2">
    <source>
        <dbReference type="Proteomes" id="UP000029121"/>
    </source>
</evidence>
<feature type="non-terminal residue" evidence="1">
    <location>
        <position position="1"/>
    </location>
</feature>
<dbReference type="PANTHER" id="PTHR31099:SF45">
    <property type="entry name" value="DUF1204 DOMAIN-CONTAINING PROTEIN-RELATED"/>
    <property type="match status" value="1"/>
</dbReference>
<evidence type="ECO:0000313" key="1">
    <source>
        <dbReference type="EMBL" id="EOA23141.1"/>
    </source>
</evidence>